<dbReference type="SMART" id="SM00220">
    <property type="entry name" value="S_TKc"/>
    <property type="match status" value="1"/>
</dbReference>
<dbReference type="CDD" id="cd14066">
    <property type="entry name" value="STKc_IRAK"/>
    <property type="match status" value="1"/>
</dbReference>
<dbReference type="InterPro" id="IPR036426">
    <property type="entry name" value="Bulb-type_lectin_dom_sf"/>
</dbReference>
<dbReference type="GO" id="GO:0016020">
    <property type="term" value="C:membrane"/>
    <property type="evidence" value="ECO:0007669"/>
    <property type="project" value="UniProtKB-SubCell"/>
</dbReference>
<keyword evidence="14" id="KW-0675">Receptor</keyword>
<keyword evidence="25" id="KW-1185">Reference proteome</keyword>
<comment type="similarity">
    <text evidence="18">Belongs to the protein kinase superfamily. Ser/Thr protein kinase family.</text>
</comment>
<protein>
    <recommendedName>
        <fullName evidence="18">Receptor-like serine/threonine-protein kinase</fullName>
        <ecNumber evidence="18">2.7.11.1</ecNumber>
    </recommendedName>
</protein>
<evidence type="ECO:0000256" key="17">
    <source>
        <dbReference type="ARBA" id="ARBA00048679"/>
    </source>
</evidence>
<keyword evidence="13" id="KW-1015">Disulfide bond</keyword>
<evidence type="ECO:0000256" key="13">
    <source>
        <dbReference type="ARBA" id="ARBA00023157"/>
    </source>
</evidence>
<evidence type="ECO:0000256" key="7">
    <source>
        <dbReference type="ARBA" id="ARBA00022734"/>
    </source>
</evidence>
<evidence type="ECO:0000256" key="3">
    <source>
        <dbReference type="ARBA" id="ARBA00022536"/>
    </source>
</evidence>
<dbReference type="AlphaFoldDB" id="A0AAW1YN52"/>
<comment type="subcellular location">
    <subcellularLocation>
        <location evidence="1">Membrane</location>
        <topology evidence="1">Single-pass type I membrane protein</topology>
    </subcellularLocation>
</comment>
<dbReference type="PROSITE" id="PS00108">
    <property type="entry name" value="PROTEIN_KINASE_ST"/>
    <property type="match status" value="1"/>
</dbReference>
<evidence type="ECO:0000259" key="23">
    <source>
        <dbReference type="PROSITE" id="PS50927"/>
    </source>
</evidence>
<dbReference type="Gene3D" id="2.90.10.10">
    <property type="entry name" value="Bulb-type lectin domain"/>
    <property type="match status" value="2"/>
</dbReference>
<reference evidence="24 25" key="1">
    <citation type="journal article" date="2023" name="G3 (Bethesda)">
        <title>A chromosome-length genome assembly and annotation of blackberry (Rubus argutus, cv. 'Hillquist').</title>
        <authorList>
            <person name="Bruna T."/>
            <person name="Aryal R."/>
            <person name="Dudchenko O."/>
            <person name="Sargent D.J."/>
            <person name="Mead D."/>
            <person name="Buti M."/>
            <person name="Cavallini A."/>
            <person name="Hytonen T."/>
            <person name="Andres J."/>
            <person name="Pham M."/>
            <person name="Weisz D."/>
            <person name="Mascagni F."/>
            <person name="Usai G."/>
            <person name="Natali L."/>
            <person name="Bassil N."/>
            <person name="Fernandez G.E."/>
            <person name="Lomsadze A."/>
            <person name="Armour M."/>
            <person name="Olukolu B."/>
            <person name="Poorten T."/>
            <person name="Britton C."/>
            <person name="Davik J."/>
            <person name="Ashrafi H."/>
            <person name="Aiden E.L."/>
            <person name="Borodovsky M."/>
            <person name="Worthington M."/>
        </authorList>
    </citation>
    <scope>NUCLEOTIDE SEQUENCE [LARGE SCALE GENOMIC DNA]</scope>
    <source>
        <strain evidence="24">PI 553951</strain>
    </source>
</reference>
<dbReference type="Pfam" id="PF00069">
    <property type="entry name" value="Pkinase"/>
    <property type="match status" value="1"/>
</dbReference>
<dbReference type="Proteomes" id="UP001457282">
    <property type="component" value="Unassembled WGS sequence"/>
</dbReference>
<dbReference type="FunFam" id="2.90.10.10:FF:000026">
    <property type="entry name" value="Serine/threonine-protein kinase"/>
    <property type="match status" value="1"/>
</dbReference>
<dbReference type="PROSITE" id="PS00107">
    <property type="entry name" value="PROTEIN_KINASE_ATP"/>
    <property type="match status" value="1"/>
</dbReference>
<dbReference type="InterPro" id="IPR011009">
    <property type="entry name" value="Kinase-like_dom_sf"/>
</dbReference>
<dbReference type="SMART" id="SM00108">
    <property type="entry name" value="B_lectin"/>
    <property type="match status" value="2"/>
</dbReference>
<dbReference type="Gene3D" id="1.10.510.10">
    <property type="entry name" value="Transferase(Phosphotransferase) domain 1"/>
    <property type="match status" value="1"/>
</dbReference>
<dbReference type="EMBL" id="JBEDUW010000001">
    <property type="protein sequence ID" value="KAK9949915.1"/>
    <property type="molecule type" value="Genomic_DNA"/>
</dbReference>
<keyword evidence="5 20" id="KW-0812">Transmembrane</keyword>
<evidence type="ECO:0000256" key="21">
    <source>
        <dbReference type="SAM" id="SignalP"/>
    </source>
</evidence>
<evidence type="ECO:0000256" key="8">
    <source>
        <dbReference type="ARBA" id="ARBA00022741"/>
    </source>
</evidence>
<evidence type="ECO:0000313" key="24">
    <source>
        <dbReference type="EMBL" id="KAK9949915.1"/>
    </source>
</evidence>
<feature type="binding site" evidence="19">
    <location>
        <position position="522"/>
    </location>
    <ligand>
        <name>ATP</name>
        <dbReference type="ChEBI" id="CHEBI:30616"/>
    </ligand>
</feature>
<keyword evidence="6 21" id="KW-0732">Signal</keyword>
<evidence type="ECO:0000259" key="22">
    <source>
        <dbReference type="PROSITE" id="PS50011"/>
    </source>
</evidence>
<feature type="domain" description="Protein kinase" evidence="22">
    <location>
        <begin position="493"/>
        <end position="775"/>
    </location>
</feature>
<organism evidence="24 25">
    <name type="scientific">Rubus argutus</name>
    <name type="common">Southern blackberry</name>
    <dbReference type="NCBI Taxonomy" id="59490"/>
    <lineage>
        <taxon>Eukaryota</taxon>
        <taxon>Viridiplantae</taxon>
        <taxon>Streptophyta</taxon>
        <taxon>Embryophyta</taxon>
        <taxon>Tracheophyta</taxon>
        <taxon>Spermatophyta</taxon>
        <taxon>Magnoliopsida</taxon>
        <taxon>eudicotyledons</taxon>
        <taxon>Gunneridae</taxon>
        <taxon>Pentapetalae</taxon>
        <taxon>rosids</taxon>
        <taxon>fabids</taxon>
        <taxon>Rosales</taxon>
        <taxon>Rosaceae</taxon>
        <taxon>Rosoideae</taxon>
        <taxon>Rosoideae incertae sedis</taxon>
        <taxon>Rubus</taxon>
    </lineage>
</organism>
<dbReference type="Pfam" id="PF01453">
    <property type="entry name" value="B_lectin"/>
    <property type="match status" value="1"/>
</dbReference>
<gene>
    <name evidence="24" type="ORF">M0R45_005424</name>
</gene>
<dbReference type="PROSITE" id="PS50927">
    <property type="entry name" value="BULB_LECTIN"/>
    <property type="match status" value="1"/>
</dbReference>
<dbReference type="PIRSF" id="PIRSF000641">
    <property type="entry name" value="SRK"/>
    <property type="match status" value="1"/>
</dbReference>
<dbReference type="FunFam" id="1.10.510.10:FF:000237">
    <property type="entry name" value="G-type lectin S-receptor-like serine/threonine-protein kinase"/>
    <property type="match status" value="1"/>
</dbReference>
<accession>A0AAW1YN52</accession>
<comment type="catalytic activity">
    <reaction evidence="17 18">
        <text>L-seryl-[protein] + ATP = O-phospho-L-seryl-[protein] + ADP + H(+)</text>
        <dbReference type="Rhea" id="RHEA:17989"/>
        <dbReference type="Rhea" id="RHEA-COMP:9863"/>
        <dbReference type="Rhea" id="RHEA-COMP:11604"/>
        <dbReference type="ChEBI" id="CHEBI:15378"/>
        <dbReference type="ChEBI" id="CHEBI:29999"/>
        <dbReference type="ChEBI" id="CHEBI:30616"/>
        <dbReference type="ChEBI" id="CHEBI:83421"/>
        <dbReference type="ChEBI" id="CHEBI:456216"/>
        <dbReference type="EC" id="2.7.11.1"/>
    </reaction>
</comment>
<keyword evidence="8 18" id="KW-0547">Nucleotide-binding</keyword>
<dbReference type="SUPFAM" id="SSF51110">
    <property type="entry name" value="alpha-D-mannose-specific plant lectins"/>
    <property type="match status" value="2"/>
</dbReference>
<evidence type="ECO:0000256" key="9">
    <source>
        <dbReference type="ARBA" id="ARBA00022777"/>
    </source>
</evidence>
<dbReference type="InterPro" id="IPR000719">
    <property type="entry name" value="Prot_kinase_dom"/>
</dbReference>
<keyword evidence="12 20" id="KW-0472">Membrane</keyword>
<keyword evidence="4 18" id="KW-0808">Transferase</keyword>
<sequence>MAFIVCCLLALAFFIDADAQQLQSNISLGSSSTPTNNSSWFSRSGLYAFGFYKQGSGFAVGIVVAGIPQKTVVWTAKRDGGLVSDNATLLFTRDGIALNSTQGQILVVASPVSVSSASMLDSGNFVLYNSSQQIVWQSFENPTDTLLPTQALLAGKQLVSAKSETDQSSGFFRLIMQRDGNLVQYPVDNGQDGGVQYAYYASGTDGQGSNVSLTLGVDGRLYLHNGGTNIQNLTDGGLPTRGKSYLMRLDADGLFRLYSYDLKQNGNWSIKWSSSHGDRCAPQGACGFNSYCVTVGSATEMVAAIDCRCLPGFKYVNPGNQTSGCERNSSIGDVYNYTIQELGNTRWEDEPYTVLSISDIEDCKNSCLEDLNCQAAVFTGQSCSKQRLPLRYGRRVTTSNIVLIKEVVISFTSPAVDANVPRGRGKKGRIVILIIGVSFTVSGSILLVISVLVLWKHNAWAYKRMNELNGAAEWNEDVAPRPYAYEEVEKMTNNFNEEVGRGASGTVYKGVIGNSQKLVAVKRLEKVSAEGDKEFQTEMRVIGRTHHRNLVRLLGYCLEGPKKLLVYEYMSNGSLADILFTPERKPYWEERMGIARNIARGFLYLHEKCDTQIIHCDVKPQNILMDEYMCPKISDFGLAKLLQQDQTRTSTGIRGTKGYVAPEWHRKMPVTVKADVYSFGIVLLEIVCCRRNVDWSLPEEEAILEELAYHYFESGELGKLVGDEEIDRRQLERMVKVGLWCIQDDPSLRPSMKKVLLMLEGTVDIPIPPNPSSFLSTI</sequence>
<dbReference type="EC" id="2.7.11.1" evidence="18"/>
<keyword evidence="2 18" id="KW-0723">Serine/threonine-protein kinase</keyword>
<evidence type="ECO:0000256" key="4">
    <source>
        <dbReference type="ARBA" id="ARBA00022679"/>
    </source>
</evidence>
<feature type="domain" description="Bulb-type lectin" evidence="23">
    <location>
        <begin position="25"/>
        <end position="140"/>
    </location>
</feature>
<dbReference type="InterPro" id="IPR001480">
    <property type="entry name" value="Bulb-type_lectin_dom"/>
</dbReference>
<dbReference type="SUPFAM" id="SSF56112">
    <property type="entry name" value="Protein kinase-like (PK-like)"/>
    <property type="match status" value="1"/>
</dbReference>
<feature type="transmembrane region" description="Helical" evidence="20">
    <location>
        <begin position="430"/>
        <end position="455"/>
    </location>
</feature>
<dbReference type="PANTHER" id="PTHR47976">
    <property type="entry name" value="G-TYPE LECTIN S-RECEPTOR-LIKE SERINE/THREONINE-PROTEIN KINASE SD2-5"/>
    <property type="match status" value="1"/>
</dbReference>
<evidence type="ECO:0000313" key="25">
    <source>
        <dbReference type="Proteomes" id="UP001457282"/>
    </source>
</evidence>
<dbReference type="PROSITE" id="PS50011">
    <property type="entry name" value="PROTEIN_KINASE_DOM"/>
    <property type="match status" value="1"/>
</dbReference>
<dbReference type="GO" id="GO:0005524">
    <property type="term" value="F:ATP binding"/>
    <property type="evidence" value="ECO:0007669"/>
    <property type="project" value="UniProtKB-UniRule"/>
</dbReference>
<evidence type="ECO:0000256" key="2">
    <source>
        <dbReference type="ARBA" id="ARBA00022527"/>
    </source>
</evidence>
<dbReference type="GO" id="GO:0004674">
    <property type="term" value="F:protein serine/threonine kinase activity"/>
    <property type="evidence" value="ECO:0007669"/>
    <property type="project" value="UniProtKB-KW"/>
</dbReference>
<evidence type="ECO:0000256" key="1">
    <source>
        <dbReference type="ARBA" id="ARBA00004479"/>
    </source>
</evidence>
<evidence type="ECO:0000256" key="10">
    <source>
        <dbReference type="ARBA" id="ARBA00022840"/>
    </source>
</evidence>
<dbReference type="FunFam" id="3.30.200.20:FF:000059">
    <property type="entry name" value="S-receptor-like serine/threonine-protein kinase"/>
    <property type="match status" value="1"/>
</dbReference>
<keyword evidence="10 18" id="KW-0067">ATP-binding</keyword>
<dbReference type="PANTHER" id="PTHR47976:SF7">
    <property type="entry name" value="RECEPTOR-LIKE SERINE_THREONINE-PROTEIN KINASE"/>
    <property type="match status" value="1"/>
</dbReference>
<evidence type="ECO:0000256" key="5">
    <source>
        <dbReference type="ARBA" id="ARBA00022692"/>
    </source>
</evidence>
<keyword evidence="15" id="KW-0325">Glycoprotein</keyword>
<dbReference type="Gene3D" id="3.30.200.20">
    <property type="entry name" value="Phosphorylase Kinase, domain 1"/>
    <property type="match status" value="1"/>
</dbReference>
<dbReference type="InterPro" id="IPR051343">
    <property type="entry name" value="G-type_lectin_kinases/EP1-like"/>
</dbReference>
<evidence type="ECO:0000256" key="14">
    <source>
        <dbReference type="ARBA" id="ARBA00023170"/>
    </source>
</evidence>
<evidence type="ECO:0000256" key="6">
    <source>
        <dbReference type="ARBA" id="ARBA00022729"/>
    </source>
</evidence>
<name>A0AAW1YN52_RUBAR</name>
<evidence type="ECO:0000256" key="18">
    <source>
        <dbReference type="PIRNR" id="PIRNR000641"/>
    </source>
</evidence>
<comment type="catalytic activity">
    <reaction evidence="16 18">
        <text>L-threonyl-[protein] + ATP = O-phospho-L-threonyl-[protein] + ADP + H(+)</text>
        <dbReference type="Rhea" id="RHEA:46608"/>
        <dbReference type="Rhea" id="RHEA-COMP:11060"/>
        <dbReference type="Rhea" id="RHEA-COMP:11605"/>
        <dbReference type="ChEBI" id="CHEBI:15378"/>
        <dbReference type="ChEBI" id="CHEBI:30013"/>
        <dbReference type="ChEBI" id="CHEBI:30616"/>
        <dbReference type="ChEBI" id="CHEBI:61977"/>
        <dbReference type="ChEBI" id="CHEBI:456216"/>
        <dbReference type="EC" id="2.7.11.1"/>
    </reaction>
</comment>
<keyword evidence="7" id="KW-0430">Lectin</keyword>
<dbReference type="GO" id="GO:0030246">
    <property type="term" value="F:carbohydrate binding"/>
    <property type="evidence" value="ECO:0007669"/>
    <property type="project" value="UniProtKB-KW"/>
</dbReference>
<evidence type="ECO:0000256" key="16">
    <source>
        <dbReference type="ARBA" id="ARBA00047899"/>
    </source>
</evidence>
<feature type="chain" id="PRO_5043374099" description="Receptor-like serine/threonine-protein kinase" evidence="21">
    <location>
        <begin position="20"/>
        <end position="778"/>
    </location>
</feature>
<keyword evidence="9 18" id="KW-0418">Kinase</keyword>
<dbReference type="InterPro" id="IPR024171">
    <property type="entry name" value="SRK-like_kinase"/>
</dbReference>
<proteinExistence type="inferred from homology"/>
<feature type="signal peptide" evidence="21">
    <location>
        <begin position="1"/>
        <end position="19"/>
    </location>
</feature>
<evidence type="ECO:0000256" key="12">
    <source>
        <dbReference type="ARBA" id="ARBA00023136"/>
    </source>
</evidence>
<evidence type="ECO:0000256" key="20">
    <source>
        <dbReference type="SAM" id="Phobius"/>
    </source>
</evidence>
<keyword evidence="3" id="KW-0245">EGF-like domain</keyword>
<evidence type="ECO:0000256" key="19">
    <source>
        <dbReference type="PROSITE-ProRule" id="PRU10141"/>
    </source>
</evidence>
<evidence type="ECO:0000256" key="15">
    <source>
        <dbReference type="ARBA" id="ARBA00023180"/>
    </source>
</evidence>
<keyword evidence="11 20" id="KW-1133">Transmembrane helix</keyword>
<evidence type="ECO:0000256" key="11">
    <source>
        <dbReference type="ARBA" id="ARBA00022989"/>
    </source>
</evidence>
<comment type="caution">
    <text evidence="24">The sequence shown here is derived from an EMBL/GenBank/DDBJ whole genome shotgun (WGS) entry which is preliminary data.</text>
</comment>
<dbReference type="InterPro" id="IPR008271">
    <property type="entry name" value="Ser/Thr_kinase_AS"/>
</dbReference>
<dbReference type="InterPro" id="IPR017441">
    <property type="entry name" value="Protein_kinase_ATP_BS"/>
</dbReference>